<evidence type="ECO:0000313" key="3">
    <source>
        <dbReference type="EMBL" id="TDG52045.1"/>
    </source>
</evidence>
<comment type="caution">
    <text evidence="3">The sequence shown here is derived from an EMBL/GenBank/DDBJ whole genome shotgun (WGS) entry which is preliminary data.</text>
</comment>
<dbReference type="AlphaFoldDB" id="A0A484BVU5"/>
<dbReference type="PANTHER" id="PTHR11908">
    <property type="entry name" value="XANTHINE DEHYDROGENASE"/>
    <property type="match status" value="1"/>
</dbReference>
<evidence type="ECO:0000259" key="2">
    <source>
        <dbReference type="Pfam" id="PF20256"/>
    </source>
</evidence>
<dbReference type="Gene3D" id="3.30.365.10">
    <property type="entry name" value="Aldehyde oxidase/xanthine dehydrogenase, molybdopterin binding domain"/>
    <property type="match status" value="1"/>
</dbReference>
<dbReference type="PANTHER" id="PTHR11908:SF132">
    <property type="entry name" value="ALDEHYDE OXIDASE 1-RELATED"/>
    <property type="match status" value="1"/>
</dbReference>
<dbReference type="EMBL" id="LSRL02000005">
    <property type="protein sequence ID" value="TDG52045.1"/>
    <property type="molecule type" value="Genomic_DNA"/>
</dbReference>
<dbReference type="STRING" id="7232.A0A484BVU5"/>
<dbReference type="GO" id="GO:0005506">
    <property type="term" value="F:iron ion binding"/>
    <property type="evidence" value="ECO:0007669"/>
    <property type="project" value="InterPro"/>
</dbReference>
<dbReference type="FunFam" id="3.30.365.10:FF:000009">
    <property type="entry name" value="Aldehyde oxidase"/>
    <property type="match status" value="1"/>
</dbReference>
<dbReference type="OrthoDB" id="8300278at2759"/>
<dbReference type="SUPFAM" id="SSF56003">
    <property type="entry name" value="Molybdenum cofactor-binding domain"/>
    <property type="match status" value="1"/>
</dbReference>
<dbReference type="InterPro" id="IPR046867">
    <property type="entry name" value="AldOxase/xan_DH_MoCoBD2"/>
</dbReference>
<dbReference type="GO" id="GO:0016491">
    <property type="term" value="F:oxidoreductase activity"/>
    <property type="evidence" value="ECO:0007669"/>
    <property type="project" value="InterPro"/>
</dbReference>
<dbReference type="InterPro" id="IPR016208">
    <property type="entry name" value="Ald_Oxase/xanthine_DH-like"/>
</dbReference>
<name>A0A484BVU5_DRONA</name>
<keyword evidence="1" id="KW-0500">Molybdenum</keyword>
<accession>A0A484BVU5</accession>
<gene>
    <name evidence="3" type="ORF">AWZ03_001326</name>
</gene>
<evidence type="ECO:0000313" key="4">
    <source>
        <dbReference type="Proteomes" id="UP000295192"/>
    </source>
</evidence>
<dbReference type="Proteomes" id="UP000295192">
    <property type="component" value="Unassembled WGS sequence"/>
</dbReference>
<protein>
    <recommendedName>
        <fullName evidence="2">Aldehyde oxidase/xanthine dehydrogenase second molybdopterin binding domain-containing protein</fullName>
    </recommendedName>
</protein>
<feature type="domain" description="Aldehyde oxidase/xanthine dehydrogenase second molybdopterin binding" evidence="2">
    <location>
        <begin position="2"/>
        <end position="78"/>
    </location>
</feature>
<feature type="non-terminal residue" evidence="3">
    <location>
        <position position="1"/>
    </location>
</feature>
<dbReference type="OMA" id="WISEQIV"/>
<organism evidence="3 4">
    <name type="scientific">Drosophila navojoa</name>
    <name type="common">Fruit fly</name>
    <dbReference type="NCBI Taxonomy" id="7232"/>
    <lineage>
        <taxon>Eukaryota</taxon>
        <taxon>Metazoa</taxon>
        <taxon>Ecdysozoa</taxon>
        <taxon>Arthropoda</taxon>
        <taxon>Hexapoda</taxon>
        <taxon>Insecta</taxon>
        <taxon>Pterygota</taxon>
        <taxon>Neoptera</taxon>
        <taxon>Endopterygota</taxon>
        <taxon>Diptera</taxon>
        <taxon>Brachycera</taxon>
        <taxon>Muscomorpha</taxon>
        <taxon>Ephydroidea</taxon>
        <taxon>Drosophilidae</taxon>
        <taxon>Drosophila</taxon>
    </lineage>
</organism>
<reference evidence="3 4" key="1">
    <citation type="journal article" date="2019" name="J. Hered.">
        <title>An Improved Genome Assembly for Drosophila navojoa, the Basal Species in the mojavensis Cluster.</title>
        <authorList>
            <person name="Vanderlinde T."/>
            <person name="Dupim E.G."/>
            <person name="Nazario-Yepiz N.O."/>
            <person name="Carvalho A.B."/>
        </authorList>
    </citation>
    <scope>NUCLEOTIDE SEQUENCE [LARGE SCALE GENOMIC DNA]</scope>
    <source>
        <strain evidence="3">Navoj_Jal97</strain>
        <tissue evidence="3">Whole organism</tissue>
    </source>
</reference>
<sequence length="159" mass="17386">TEVELDVLTGNYLINRVDLLEDTGESLNPNVDIGQIEGAFMMGLGYWISEQIVVNKETGECLTNRTWNYKPPGAKDIPIDLRIELLPKSPNKAGFMRSKATGEPAICLAIAVAFALQQALQSARDDAGLPKTWITLNAPMTPELLVLYAGTEPSQLRLS</sequence>
<proteinExistence type="predicted"/>
<evidence type="ECO:0000256" key="1">
    <source>
        <dbReference type="ARBA" id="ARBA00022505"/>
    </source>
</evidence>
<dbReference type="Pfam" id="PF20256">
    <property type="entry name" value="MoCoBD_2"/>
    <property type="match status" value="1"/>
</dbReference>
<keyword evidence="4" id="KW-1185">Reference proteome</keyword>
<dbReference type="InterPro" id="IPR037165">
    <property type="entry name" value="AldOxase/xan_DH_Mopterin-bd_sf"/>
</dbReference>